<gene>
    <name evidence="3" type="ORF">RM530_02810</name>
</gene>
<evidence type="ECO:0000256" key="1">
    <source>
        <dbReference type="SAM" id="MobiDB-lite"/>
    </source>
</evidence>
<organism evidence="3 4">
    <name type="scientific">Banduia mediterranea</name>
    <dbReference type="NCBI Taxonomy" id="3075609"/>
    <lineage>
        <taxon>Bacteria</taxon>
        <taxon>Pseudomonadati</taxon>
        <taxon>Pseudomonadota</taxon>
        <taxon>Gammaproteobacteria</taxon>
        <taxon>Nevskiales</taxon>
        <taxon>Algiphilaceae</taxon>
        <taxon>Banduia</taxon>
    </lineage>
</organism>
<keyword evidence="3" id="KW-0808">Transferase</keyword>
<reference evidence="3 4" key="1">
    <citation type="submission" date="2023-09" db="EMBL/GenBank/DDBJ databases">
        <authorList>
            <person name="Rey-Velasco X."/>
        </authorList>
    </citation>
    <scope>NUCLEOTIDE SEQUENCE [LARGE SCALE GENOMIC DNA]</scope>
    <source>
        <strain evidence="3 4">W345</strain>
    </source>
</reference>
<dbReference type="Gene3D" id="3.40.50.150">
    <property type="entry name" value="Vaccinia Virus protein VP39"/>
    <property type="match status" value="1"/>
</dbReference>
<proteinExistence type="predicted"/>
<feature type="domain" description="Methyltransferase type 12" evidence="2">
    <location>
        <begin position="50"/>
        <end position="143"/>
    </location>
</feature>
<dbReference type="SUPFAM" id="SSF53335">
    <property type="entry name" value="S-adenosyl-L-methionine-dependent methyltransferases"/>
    <property type="match status" value="1"/>
</dbReference>
<evidence type="ECO:0000313" key="3">
    <source>
        <dbReference type="EMBL" id="MDT0496299.1"/>
    </source>
</evidence>
<dbReference type="EC" id="2.1.-.-" evidence="3"/>
<keyword evidence="3" id="KW-0489">Methyltransferase</keyword>
<keyword evidence="4" id="KW-1185">Reference proteome</keyword>
<dbReference type="CDD" id="cd02440">
    <property type="entry name" value="AdoMet_MTases"/>
    <property type="match status" value="1"/>
</dbReference>
<evidence type="ECO:0000313" key="4">
    <source>
        <dbReference type="Proteomes" id="UP001254608"/>
    </source>
</evidence>
<dbReference type="GO" id="GO:0032259">
    <property type="term" value="P:methylation"/>
    <property type="evidence" value="ECO:0007669"/>
    <property type="project" value="UniProtKB-KW"/>
</dbReference>
<evidence type="ECO:0000259" key="2">
    <source>
        <dbReference type="Pfam" id="PF08242"/>
    </source>
</evidence>
<sequence length="214" mass="24036">MSGLAADEDYFESLYRDSADPWGFRTRWYEQRKRALTLAALPHRRYRSALEAGCATGELAAELAGRCEHLLACDFHEGALHRARLRLAGYPQARVERRRLPQDWPDGVFELIVVSELGYYLGDRDLDELLRRARAGLGDGGVLLACHWRHRFAEAVRAGDAVHAAFAALGLPRLLRHEEPDFLLEAWSPDPTSVAAREGLSAMTDPTPSEQETR</sequence>
<dbReference type="EMBL" id="JAVRIC010000003">
    <property type="protein sequence ID" value="MDT0496299.1"/>
    <property type="molecule type" value="Genomic_DNA"/>
</dbReference>
<name>A0ABU2WGB2_9GAMM</name>
<dbReference type="Proteomes" id="UP001254608">
    <property type="component" value="Unassembled WGS sequence"/>
</dbReference>
<dbReference type="GO" id="GO:0008168">
    <property type="term" value="F:methyltransferase activity"/>
    <property type="evidence" value="ECO:0007669"/>
    <property type="project" value="UniProtKB-KW"/>
</dbReference>
<feature type="region of interest" description="Disordered" evidence="1">
    <location>
        <begin position="195"/>
        <end position="214"/>
    </location>
</feature>
<protein>
    <submittedName>
        <fullName evidence="3">Class I SAM-dependent methyltransferase</fullName>
        <ecNumber evidence="3">2.1.-.-</ecNumber>
    </submittedName>
</protein>
<dbReference type="InterPro" id="IPR029063">
    <property type="entry name" value="SAM-dependent_MTases_sf"/>
</dbReference>
<comment type="caution">
    <text evidence="3">The sequence shown here is derived from an EMBL/GenBank/DDBJ whole genome shotgun (WGS) entry which is preliminary data.</text>
</comment>
<dbReference type="InterPro" id="IPR013217">
    <property type="entry name" value="Methyltransf_12"/>
</dbReference>
<dbReference type="Pfam" id="PF08242">
    <property type="entry name" value="Methyltransf_12"/>
    <property type="match status" value="1"/>
</dbReference>
<accession>A0ABU2WGB2</accession>
<feature type="compositionally biased region" description="Polar residues" evidence="1">
    <location>
        <begin position="204"/>
        <end position="214"/>
    </location>
</feature>